<sequence length="238" mass="27371">MPPKQKPKIDVESEKEAWGGPTPKELATEPGWLNKVAGEVAEIKEREFQKRSQRYDPYSFLDKMAMPFDTIPRPDDFKKGLPADESGEGDGKKPMPHCKACTDFKTWMELTAHPRRSMTKEEREEKECPLDSELLGRNTWAFLHTMAAYYPEKPSAEQQGNMKKFITLLSHFYPCHKCASHLREDLKTNIPDVSSNVKLSQWFCNLHNGVNTRLGKTEFDCSKVLERWRDGWADGSCD</sequence>
<evidence type="ECO:0000256" key="4">
    <source>
        <dbReference type="ARBA" id="ARBA00022827"/>
    </source>
</evidence>
<dbReference type="EC" id="1.8.3.2" evidence="9"/>
<evidence type="ECO:0000256" key="3">
    <source>
        <dbReference type="ARBA" id="ARBA00022630"/>
    </source>
</evidence>
<evidence type="ECO:0000256" key="1">
    <source>
        <dbReference type="ARBA" id="ARBA00001974"/>
    </source>
</evidence>
<feature type="region of interest" description="Disordered" evidence="10">
    <location>
        <begin position="73"/>
        <end position="95"/>
    </location>
</feature>
<dbReference type="InterPro" id="IPR017905">
    <property type="entry name" value="ERV/ALR_sulphydryl_oxidase"/>
</dbReference>
<feature type="compositionally biased region" description="Basic and acidic residues" evidence="10">
    <location>
        <begin position="7"/>
        <end position="17"/>
    </location>
</feature>
<evidence type="ECO:0000259" key="11">
    <source>
        <dbReference type="PROSITE" id="PS51324"/>
    </source>
</evidence>
<name>A0A8S3Z8H9_9EUPU</name>
<organism evidence="12 13">
    <name type="scientific">Candidula unifasciata</name>
    <dbReference type="NCBI Taxonomy" id="100452"/>
    <lineage>
        <taxon>Eukaryota</taxon>
        <taxon>Metazoa</taxon>
        <taxon>Spiralia</taxon>
        <taxon>Lophotrochozoa</taxon>
        <taxon>Mollusca</taxon>
        <taxon>Gastropoda</taxon>
        <taxon>Heterobranchia</taxon>
        <taxon>Euthyneura</taxon>
        <taxon>Panpulmonata</taxon>
        <taxon>Eupulmonata</taxon>
        <taxon>Stylommatophora</taxon>
        <taxon>Helicina</taxon>
        <taxon>Helicoidea</taxon>
        <taxon>Geomitridae</taxon>
        <taxon>Candidula</taxon>
    </lineage>
</organism>
<dbReference type="GO" id="GO:0050660">
    <property type="term" value="F:flavin adenine dinucleotide binding"/>
    <property type="evidence" value="ECO:0007669"/>
    <property type="project" value="TreeGrafter"/>
</dbReference>
<comment type="subcellular location">
    <subcellularLocation>
        <location evidence="2">Mitochondrion intermembrane space</location>
    </subcellularLocation>
</comment>
<evidence type="ECO:0000256" key="6">
    <source>
        <dbReference type="ARBA" id="ARBA00023128"/>
    </source>
</evidence>
<comment type="catalytic activity">
    <reaction evidence="8 9">
        <text>2 R'C(R)SH + O2 = R'C(R)S-S(R)CR' + H2O2</text>
        <dbReference type="Rhea" id="RHEA:17357"/>
        <dbReference type="ChEBI" id="CHEBI:15379"/>
        <dbReference type="ChEBI" id="CHEBI:16240"/>
        <dbReference type="ChEBI" id="CHEBI:16520"/>
        <dbReference type="ChEBI" id="CHEBI:17412"/>
        <dbReference type="EC" id="1.8.3.2"/>
    </reaction>
</comment>
<evidence type="ECO:0000256" key="9">
    <source>
        <dbReference type="RuleBase" id="RU371123"/>
    </source>
</evidence>
<comment type="cofactor">
    <cofactor evidence="1 9">
        <name>FAD</name>
        <dbReference type="ChEBI" id="CHEBI:57692"/>
    </cofactor>
</comment>
<evidence type="ECO:0000313" key="12">
    <source>
        <dbReference type="EMBL" id="CAG5123402.1"/>
    </source>
</evidence>
<dbReference type="PANTHER" id="PTHR12645">
    <property type="entry name" value="ALR/ERV"/>
    <property type="match status" value="1"/>
</dbReference>
<proteinExistence type="predicted"/>
<feature type="domain" description="ERV/ALR sulfhydryl oxidase" evidence="11">
    <location>
        <begin position="128"/>
        <end position="228"/>
    </location>
</feature>
<dbReference type="GO" id="GO:0016971">
    <property type="term" value="F:flavin-dependent sulfhydryl oxidase activity"/>
    <property type="evidence" value="ECO:0007669"/>
    <property type="project" value="InterPro"/>
</dbReference>
<feature type="compositionally biased region" description="Basic and acidic residues" evidence="10">
    <location>
        <begin position="73"/>
        <end position="82"/>
    </location>
</feature>
<dbReference type="SUPFAM" id="SSF69000">
    <property type="entry name" value="FAD-dependent thiol oxidase"/>
    <property type="match status" value="1"/>
</dbReference>
<dbReference type="InterPro" id="IPR039799">
    <property type="entry name" value="ALR/ERV"/>
</dbReference>
<dbReference type="AlphaFoldDB" id="A0A8S3Z8H9"/>
<dbReference type="EMBL" id="CAJHNH020001514">
    <property type="protein sequence ID" value="CAG5123402.1"/>
    <property type="molecule type" value="Genomic_DNA"/>
</dbReference>
<evidence type="ECO:0000256" key="10">
    <source>
        <dbReference type="SAM" id="MobiDB-lite"/>
    </source>
</evidence>
<keyword evidence="13" id="KW-1185">Reference proteome</keyword>
<reference evidence="12" key="1">
    <citation type="submission" date="2021-04" db="EMBL/GenBank/DDBJ databases">
        <authorList>
            <consortium name="Molecular Ecology Group"/>
        </authorList>
    </citation>
    <scope>NUCLEOTIDE SEQUENCE</scope>
</reference>
<keyword evidence="3 9" id="KW-0285">Flavoprotein</keyword>
<dbReference type="Proteomes" id="UP000678393">
    <property type="component" value="Unassembled WGS sequence"/>
</dbReference>
<accession>A0A8S3Z8H9</accession>
<keyword evidence="4 9" id="KW-0274">FAD</keyword>
<keyword evidence="7" id="KW-1015">Disulfide bond</keyword>
<evidence type="ECO:0000256" key="8">
    <source>
        <dbReference type="ARBA" id="ARBA00048864"/>
    </source>
</evidence>
<dbReference type="Gene3D" id="1.20.120.310">
    <property type="entry name" value="ERV/ALR sulfhydryl oxidase domain"/>
    <property type="match status" value="1"/>
</dbReference>
<feature type="region of interest" description="Disordered" evidence="10">
    <location>
        <begin position="1"/>
        <end position="30"/>
    </location>
</feature>
<keyword evidence="5 9" id="KW-0560">Oxidoreductase</keyword>
<gene>
    <name evidence="12" type="ORF">CUNI_LOCUS8960</name>
</gene>
<evidence type="ECO:0000256" key="7">
    <source>
        <dbReference type="ARBA" id="ARBA00023157"/>
    </source>
</evidence>
<dbReference type="PROSITE" id="PS51324">
    <property type="entry name" value="ERV_ALR"/>
    <property type="match status" value="1"/>
</dbReference>
<keyword evidence="6" id="KW-0496">Mitochondrion</keyword>
<evidence type="ECO:0000256" key="5">
    <source>
        <dbReference type="ARBA" id="ARBA00023002"/>
    </source>
</evidence>
<evidence type="ECO:0000256" key="2">
    <source>
        <dbReference type="ARBA" id="ARBA00004569"/>
    </source>
</evidence>
<dbReference type="PANTHER" id="PTHR12645:SF0">
    <property type="entry name" value="FAD-LINKED SULFHYDRYL OXIDASE ALR"/>
    <property type="match status" value="1"/>
</dbReference>
<dbReference type="Pfam" id="PF04777">
    <property type="entry name" value="Evr1_Alr"/>
    <property type="match status" value="1"/>
</dbReference>
<dbReference type="InterPro" id="IPR036774">
    <property type="entry name" value="ERV/ALR_sulphydryl_oxid_sf"/>
</dbReference>
<evidence type="ECO:0000313" key="13">
    <source>
        <dbReference type="Proteomes" id="UP000678393"/>
    </source>
</evidence>
<protein>
    <recommendedName>
        <fullName evidence="9">Sulfhydryl oxidase</fullName>
        <ecNumber evidence="9">1.8.3.2</ecNumber>
    </recommendedName>
</protein>
<dbReference type="OrthoDB" id="17199at2759"/>
<dbReference type="FunFam" id="1.20.120.310:FF:000003">
    <property type="entry name" value="Sulfhydryl oxidase"/>
    <property type="match status" value="1"/>
</dbReference>
<dbReference type="GO" id="GO:0005758">
    <property type="term" value="C:mitochondrial intermembrane space"/>
    <property type="evidence" value="ECO:0007669"/>
    <property type="project" value="UniProtKB-SubCell"/>
</dbReference>
<comment type="caution">
    <text evidence="12">The sequence shown here is derived from an EMBL/GenBank/DDBJ whole genome shotgun (WGS) entry which is preliminary data.</text>
</comment>